<dbReference type="EMBL" id="JAAMPC010000017">
    <property type="protein sequence ID" value="KAG2246748.1"/>
    <property type="molecule type" value="Genomic_DNA"/>
</dbReference>
<gene>
    <name evidence="3" type="ORF">Bca52824_086376</name>
</gene>
<accession>A0A8X7P9V2</accession>
<name>A0A8X7P9V2_BRACI</name>
<dbReference type="InterPro" id="IPR045291">
    <property type="entry name" value="Complex1_LYR_LYRM9"/>
</dbReference>
<evidence type="ECO:0000313" key="4">
    <source>
        <dbReference type="Proteomes" id="UP000886595"/>
    </source>
</evidence>
<dbReference type="CDD" id="cd20269">
    <property type="entry name" value="Complex1_LYR_LYRM9"/>
    <property type="match status" value="1"/>
</dbReference>
<dbReference type="PANTHER" id="PTHR36758">
    <property type="entry name" value="OS01G0342800 PROTEIN"/>
    <property type="match status" value="1"/>
</dbReference>
<comment type="similarity">
    <text evidence="1">Belongs to the complex I LYR family. LYRM9 subfamily.</text>
</comment>
<evidence type="ECO:0000313" key="3">
    <source>
        <dbReference type="EMBL" id="KAG2246748.1"/>
    </source>
</evidence>
<dbReference type="PANTHER" id="PTHR36758:SF1">
    <property type="entry name" value="OS01G0342800 PROTEIN"/>
    <property type="match status" value="1"/>
</dbReference>
<evidence type="ECO:0000256" key="1">
    <source>
        <dbReference type="ARBA" id="ARBA00025757"/>
    </source>
</evidence>
<evidence type="ECO:0000256" key="2">
    <source>
        <dbReference type="SAM" id="MobiDB-lite"/>
    </source>
</evidence>
<proteinExistence type="inferred from homology"/>
<feature type="compositionally biased region" description="Acidic residues" evidence="2">
    <location>
        <begin position="99"/>
        <end position="124"/>
    </location>
</feature>
<sequence>MKKVLRVYGGVLRLVRLLPADTRPYYAKYARENFVNYREVDVSETPSTNSINELTITLSGYSKGEETLIDTLTRLFVQKVFPEAAAAMAGGDQTLDCDLPSDDSEDEEYDPDSLNDNADDEDGSDESKDIMDLPSDDSEDDDYDPDAPVPDEDKMQESSNSDNASDSEDLETSFKGNESNQQDEENPGR</sequence>
<reference evidence="3 4" key="1">
    <citation type="submission" date="2020-02" db="EMBL/GenBank/DDBJ databases">
        <authorList>
            <person name="Ma Q."/>
            <person name="Huang Y."/>
            <person name="Song X."/>
            <person name="Pei D."/>
        </authorList>
    </citation>
    <scope>NUCLEOTIDE SEQUENCE [LARGE SCALE GENOMIC DNA]</scope>
    <source>
        <strain evidence="3">Sxm20200214</strain>
        <tissue evidence="3">Leaf</tissue>
    </source>
</reference>
<organism evidence="3 4">
    <name type="scientific">Brassica carinata</name>
    <name type="common">Ethiopian mustard</name>
    <name type="synonym">Abyssinian cabbage</name>
    <dbReference type="NCBI Taxonomy" id="52824"/>
    <lineage>
        <taxon>Eukaryota</taxon>
        <taxon>Viridiplantae</taxon>
        <taxon>Streptophyta</taxon>
        <taxon>Embryophyta</taxon>
        <taxon>Tracheophyta</taxon>
        <taxon>Spermatophyta</taxon>
        <taxon>Magnoliopsida</taxon>
        <taxon>eudicotyledons</taxon>
        <taxon>Gunneridae</taxon>
        <taxon>Pentapetalae</taxon>
        <taxon>rosids</taxon>
        <taxon>malvids</taxon>
        <taxon>Brassicales</taxon>
        <taxon>Brassicaceae</taxon>
        <taxon>Brassiceae</taxon>
        <taxon>Brassica</taxon>
    </lineage>
</organism>
<comment type="caution">
    <text evidence="3">The sequence shown here is derived from an EMBL/GenBank/DDBJ whole genome shotgun (WGS) entry which is preliminary data.</text>
</comment>
<feature type="compositionally biased region" description="Acidic residues" evidence="2">
    <location>
        <begin position="134"/>
        <end position="145"/>
    </location>
</feature>
<dbReference type="AlphaFoldDB" id="A0A8X7P9V2"/>
<protein>
    <submittedName>
        <fullName evidence="3">Uncharacterized protein</fullName>
    </submittedName>
</protein>
<dbReference type="Proteomes" id="UP000886595">
    <property type="component" value="Unassembled WGS sequence"/>
</dbReference>
<keyword evidence="4" id="KW-1185">Reference proteome</keyword>
<feature type="region of interest" description="Disordered" evidence="2">
    <location>
        <begin position="91"/>
        <end position="189"/>
    </location>
</feature>